<dbReference type="GO" id="GO:0005525">
    <property type="term" value="F:GTP binding"/>
    <property type="evidence" value="ECO:0007669"/>
    <property type="project" value="UniProtKB-KW"/>
</dbReference>
<dbReference type="GO" id="GO:0003924">
    <property type="term" value="F:GTPase activity"/>
    <property type="evidence" value="ECO:0007669"/>
    <property type="project" value="InterPro"/>
</dbReference>
<dbReference type="GeneID" id="94194669"/>
<accession>A0AAV4LTD9</accession>
<feature type="binding site" evidence="4">
    <location>
        <position position="86"/>
    </location>
    <ligand>
        <name>Mg(2+)</name>
        <dbReference type="ChEBI" id="CHEBI:18420"/>
    </ligand>
</feature>
<keyword evidence="1 3" id="KW-0547">Nucleotide-binding</keyword>
<reference evidence="5 6" key="1">
    <citation type="submission" date="2021-06" db="EMBL/GenBank/DDBJ databases">
        <title>Genome sequence of Babesia caballi.</title>
        <authorList>
            <person name="Yamagishi J."/>
            <person name="Kidaka T."/>
            <person name="Ochi A."/>
        </authorList>
    </citation>
    <scope>NUCLEOTIDE SEQUENCE [LARGE SCALE GENOMIC DNA]</scope>
    <source>
        <strain evidence="5">USDA-D6B2</strain>
    </source>
</reference>
<evidence type="ECO:0000256" key="1">
    <source>
        <dbReference type="ARBA" id="ARBA00022741"/>
    </source>
</evidence>
<evidence type="ECO:0000256" key="2">
    <source>
        <dbReference type="ARBA" id="ARBA00023134"/>
    </source>
</evidence>
<dbReference type="InterPro" id="IPR006689">
    <property type="entry name" value="Small_GTPase_ARF/SAR"/>
</dbReference>
<keyword evidence="2 3" id="KW-0342">GTP-binding</keyword>
<evidence type="ECO:0000313" key="5">
    <source>
        <dbReference type="EMBL" id="GIX63188.1"/>
    </source>
</evidence>
<feature type="binding site" evidence="3">
    <location>
        <begin position="184"/>
        <end position="187"/>
    </location>
    <ligand>
        <name>GTP</name>
        <dbReference type="ChEBI" id="CHEBI:37565"/>
    </ligand>
</feature>
<dbReference type="AlphaFoldDB" id="A0AAV4LTD9"/>
<dbReference type="RefSeq" id="XP_067715257.1">
    <property type="nucleotide sequence ID" value="XM_067859156.1"/>
</dbReference>
<proteinExistence type="predicted"/>
<evidence type="ECO:0000256" key="4">
    <source>
        <dbReference type="PIRSR" id="PIRSR606689-2"/>
    </source>
</evidence>
<dbReference type="Proteomes" id="UP001497744">
    <property type="component" value="Unassembled WGS sequence"/>
</dbReference>
<evidence type="ECO:0000256" key="3">
    <source>
        <dbReference type="PIRSR" id="PIRSR606689-1"/>
    </source>
</evidence>
<dbReference type="PANTHER" id="PTHR11711">
    <property type="entry name" value="ADP RIBOSYLATION FACTOR-RELATED"/>
    <property type="match status" value="1"/>
</dbReference>
<dbReference type="Gene3D" id="3.40.50.300">
    <property type="entry name" value="P-loop containing nucleotide triphosphate hydrolases"/>
    <property type="match status" value="1"/>
</dbReference>
<name>A0AAV4LTD9_BABCB</name>
<sequence>MGFFNVVKRLPVSCLRLALSLGRLSLILAAGTVRGIGRWIQRTLEDVLLGMTTEPEKVLILGAKNAGKSSLLYRIKLGSFIQTVPTNSFIAEECSVCCLCYTPADSCVHYELKRVNALRLRLCEFGTGDDSEVVEDHLRCSSKVLFVVDASIGDLEGAALKDIASIVTQHNFFHQTSKYVIFNNKTDVVGSSTKCALADVKLPEHIRRRMIWVDGSALTGAGVVATLSFLLTENRWASEAANERNSEDLIQLN</sequence>
<feature type="binding site" evidence="3">
    <location>
        <begin position="62"/>
        <end position="69"/>
    </location>
    <ligand>
        <name>GTP</name>
        <dbReference type="ChEBI" id="CHEBI:37565"/>
    </ligand>
</feature>
<protein>
    <submittedName>
        <fullName evidence="5">ADP-ribosylation factor, putative</fullName>
    </submittedName>
</protein>
<feature type="binding site" evidence="4">
    <location>
        <position position="69"/>
    </location>
    <ligand>
        <name>Mg(2+)</name>
        <dbReference type="ChEBI" id="CHEBI:18420"/>
    </ligand>
</feature>
<gene>
    <name evidence="5" type="ORF">BcabD6B2_26230</name>
</gene>
<dbReference type="GO" id="GO:0046872">
    <property type="term" value="F:metal ion binding"/>
    <property type="evidence" value="ECO:0007669"/>
    <property type="project" value="UniProtKB-KW"/>
</dbReference>
<dbReference type="InterPro" id="IPR027417">
    <property type="entry name" value="P-loop_NTPase"/>
</dbReference>
<dbReference type="EMBL" id="BPLF01000002">
    <property type="protein sequence ID" value="GIX63188.1"/>
    <property type="molecule type" value="Genomic_DNA"/>
</dbReference>
<keyword evidence="4" id="KW-0460">Magnesium</keyword>
<keyword evidence="6" id="KW-1185">Reference proteome</keyword>
<dbReference type="Pfam" id="PF00025">
    <property type="entry name" value="Arf"/>
    <property type="match status" value="1"/>
</dbReference>
<organism evidence="5 6">
    <name type="scientific">Babesia caballi</name>
    <dbReference type="NCBI Taxonomy" id="5871"/>
    <lineage>
        <taxon>Eukaryota</taxon>
        <taxon>Sar</taxon>
        <taxon>Alveolata</taxon>
        <taxon>Apicomplexa</taxon>
        <taxon>Aconoidasida</taxon>
        <taxon>Piroplasmida</taxon>
        <taxon>Babesiidae</taxon>
        <taxon>Babesia</taxon>
    </lineage>
</organism>
<evidence type="ECO:0000313" key="6">
    <source>
        <dbReference type="Proteomes" id="UP001497744"/>
    </source>
</evidence>
<comment type="caution">
    <text evidence="5">The sequence shown here is derived from an EMBL/GenBank/DDBJ whole genome shotgun (WGS) entry which is preliminary data.</text>
</comment>
<dbReference type="InterPro" id="IPR024156">
    <property type="entry name" value="Small_GTPase_ARF"/>
</dbReference>
<keyword evidence="4" id="KW-0479">Metal-binding</keyword>
<dbReference type="SUPFAM" id="SSF52540">
    <property type="entry name" value="P-loop containing nucleoside triphosphate hydrolases"/>
    <property type="match status" value="1"/>
</dbReference>